<feature type="compositionally biased region" description="Polar residues" evidence="1">
    <location>
        <begin position="99"/>
        <end position="110"/>
    </location>
</feature>
<evidence type="ECO:0000313" key="2">
    <source>
        <dbReference type="EMBL" id="KAH6836174.1"/>
    </source>
</evidence>
<dbReference type="EMBL" id="SDAM02000023">
    <property type="protein sequence ID" value="KAH6836174.1"/>
    <property type="molecule type" value="Genomic_DNA"/>
</dbReference>
<feature type="compositionally biased region" description="Polar residues" evidence="1">
    <location>
        <begin position="60"/>
        <end position="76"/>
    </location>
</feature>
<name>A0AAD4JLS4_PERFH</name>
<comment type="caution">
    <text evidence="2">The sequence shown here is derived from an EMBL/GenBank/DDBJ whole genome shotgun (WGS) entry which is preliminary data.</text>
</comment>
<sequence>MRTICSQPSRNPDHLWQLPAPRTDPPNASRSCASLQIGDRRRISAEQRGSRHSDRCSCCRTVNLTPGCTQSDQSAAGNDESETMSPVPPVHDPTRAPHGSSNRESPSSGPIQPYSPGNGRNIRI</sequence>
<evidence type="ECO:0000256" key="1">
    <source>
        <dbReference type="SAM" id="MobiDB-lite"/>
    </source>
</evidence>
<proteinExistence type="predicted"/>
<protein>
    <submittedName>
        <fullName evidence="2">Uncharacterized protein</fullName>
    </submittedName>
</protein>
<evidence type="ECO:0000313" key="3">
    <source>
        <dbReference type="Proteomes" id="UP001190926"/>
    </source>
</evidence>
<gene>
    <name evidence="2" type="ORF">C2S53_001309</name>
</gene>
<feature type="region of interest" description="Disordered" evidence="1">
    <location>
        <begin position="1"/>
        <end position="124"/>
    </location>
</feature>
<keyword evidence="3" id="KW-1185">Reference proteome</keyword>
<dbReference type="AlphaFoldDB" id="A0AAD4JLS4"/>
<accession>A0AAD4JLS4</accession>
<feature type="compositionally biased region" description="Polar residues" evidence="1">
    <location>
        <begin position="1"/>
        <end position="10"/>
    </location>
</feature>
<feature type="compositionally biased region" description="Basic and acidic residues" evidence="1">
    <location>
        <begin position="38"/>
        <end position="57"/>
    </location>
</feature>
<dbReference type="Proteomes" id="UP001190926">
    <property type="component" value="Unassembled WGS sequence"/>
</dbReference>
<organism evidence="2 3">
    <name type="scientific">Perilla frutescens var. hirtella</name>
    <name type="common">Perilla citriodora</name>
    <name type="synonym">Perilla setoyensis</name>
    <dbReference type="NCBI Taxonomy" id="608512"/>
    <lineage>
        <taxon>Eukaryota</taxon>
        <taxon>Viridiplantae</taxon>
        <taxon>Streptophyta</taxon>
        <taxon>Embryophyta</taxon>
        <taxon>Tracheophyta</taxon>
        <taxon>Spermatophyta</taxon>
        <taxon>Magnoliopsida</taxon>
        <taxon>eudicotyledons</taxon>
        <taxon>Gunneridae</taxon>
        <taxon>Pentapetalae</taxon>
        <taxon>asterids</taxon>
        <taxon>lamiids</taxon>
        <taxon>Lamiales</taxon>
        <taxon>Lamiaceae</taxon>
        <taxon>Nepetoideae</taxon>
        <taxon>Elsholtzieae</taxon>
        <taxon>Perilla</taxon>
    </lineage>
</organism>
<reference evidence="2 3" key="1">
    <citation type="journal article" date="2021" name="Nat. Commun.">
        <title>Incipient diploidization of the medicinal plant Perilla within 10,000 years.</title>
        <authorList>
            <person name="Zhang Y."/>
            <person name="Shen Q."/>
            <person name="Leng L."/>
            <person name="Zhang D."/>
            <person name="Chen S."/>
            <person name="Shi Y."/>
            <person name="Ning Z."/>
            <person name="Chen S."/>
        </authorList>
    </citation>
    <scope>NUCLEOTIDE SEQUENCE [LARGE SCALE GENOMIC DNA]</scope>
    <source>
        <strain evidence="3">cv. PC099</strain>
    </source>
</reference>